<evidence type="ECO:0000313" key="2">
    <source>
        <dbReference type="Proteomes" id="UP000245056"/>
    </source>
</evidence>
<dbReference type="AlphaFoldDB" id="A0A2U2D5P6"/>
<proteinExistence type="predicted"/>
<sequence>MGLDGLKPAQIPHPAQIPVGAELARDSGGSVNIDVECAAAFASKLCSYIGYAPHANHSSGTNPCGSRACSRWRWVIQC</sequence>
<evidence type="ECO:0000313" key="1">
    <source>
        <dbReference type="EMBL" id="PWE42977.1"/>
    </source>
</evidence>
<accession>A0A2U2D5P6</accession>
<reference evidence="1 2" key="1">
    <citation type="submission" date="2018-05" db="EMBL/GenBank/DDBJ databases">
        <title>Genome sequences of two Antarctic strains of Pseudomonas prosekii: insights into adaptation to extreme conditions.</title>
        <authorList>
            <person name="Snopkova K."/>
            <person name="Dufkova K."/>
            <person name="Cejkova D."/>
            <person name="Sedlacek I."/>
            <person name="Smajs D."/>
        </authorList>
    </citation>
    <scope>NUCLEOTIDE SEQUENCE [LARGE SCALE GENOMIC DNA]</scope>
    <source>
        <strain evidence="1 2">P2673</strain>
    </source>
</reference>
<comment type="caution">
    <text evidence="1">The sequence shown here is derived from an EMBL/GenBank/DDBJ whole genome shotgun (WGS) entry which is preliminary data.</text>
</comment>
<dbReference type="Proteomes" id="UP000245056">
    <property type="component" value="Unassembled WGS sequence"/>
</dbReference>
<name>A0A2U2D5P6_9PSED</name>
<dbReference type="OrthoDB" id="7033492at2"/>
<gene>
    <name evidence="1" type="ORF">C9I49_17270</name>
</gene>
<protein>
    <submittedName>
        <fullName evidence="1">Uncharacterized protein</fullName>
    </submittedName>
</protein>
<organism evidence="1 2">
    <name type="scientific">Pseudomonas prosekii</name>
    <dbReference type="NCBI Taxonomy" id="1148509"/>
    <lineage>
        <taxon>Bacteria</taxon>
        <taxon>Pseudomonadati</taxon>
        <taxon>Pseudomonadota</taxon>
        <taxon>Gammaproteobacteria</taxon>
        <taxon>Pseudomonadales</taxon>
        <taxon>Pseudomonadaceae</taxon>
        <taxon>Pseudomonas</taxon>
    </lineage>
</organism>
<dbReference type="EMBL" id="QFAW01000023">
    <property type="protein sequence ID" value="PWE42977.1"/>
    <property type="molecule type" value="Genomic_DNA"/>
</dbReference>